<dbReference type="RefSeq" id="WP_149265546.1">
    <property type="nucleotide sequence ID" value="NZ_VFJB01000003.1"/>
</dbReference>
<dbReference type="OrthoDB" id="9780733at2"/>
<dbReference type="AlphaFoldDB" id="A0A5A8F428"/>
<dbReference type="Proteomes" id="UP000322876">
    <property type="component" value="Unassembled WGS sequence"/>
</dbReference>
<dbReference type="PANTHER" id="PTHR33376:SF5">
    <property type="entry name" value="EXTRACYTOPLASMIC SOLUTE RECEPTOR PROTEIN"/>
    <property type="match status" value="1"/>
</dbReference>
<dbReference type="PIRSF" id="PIRSF039026">
    <property type="entry name" value="SiaP"/>
    <property type="match status" value="1"/>
</dbReference>
<dbReference type="GO" id="GO:0055085">
    <property type="term" value="P:transmembrane transport"/>
    <property type="evidence" value="ECO:0007669"/>
    <property type="project" value="InterPro"/>
</dbReference>
<gene>
    <name evidence="4" type="ORF">FHQ18_02230</name>
</gene>
<keyword evidence="1" id="KW-0732">Signal</keyword>
<dbReference type="GO" id="GO:0031317">
    <property type="term" value="C:tripartite ATP-independent periplasmic transporter complex"/>
    <property type="evidence" value="ECO:0007669"/>
    <property type="project" value="InterPro"/>
</dbReference>
<dbReference type="InterPro" id="IPR019546">
    <property type="entry name" value="TAT_signal_bac_arc"/>
</dbReference>
<proteinExistence type="predicted"/>
<dbReference type="GO" id="GO:0046872">
    <property type="term" value="F:metal ion binding"/>
    <property type="evidence" value="ECO:0007669"/>
    <property type="project" value="UniProtKB-KW"/>
</dbReference>
<evidence type="ECO:0000313" key="4">
    <source>
        <dbReference type="EMBL" id="KAA0258786.1"/>
    </source>
</evidence>
<dbReference type="EMBL" id="VFJB01000003">
    <property type="protein sequence ID" value="KAA0258786.1"/>
    <property type="molecule type" value="Genomic_DNA"/>
</dbReference>
<evidence type="ECO:0000256" key="1">
    <source>
        <dbReference type="ARBA" id="ARBA00022729"/>
    </source>
</evidence>
<sequence>MKRREFLKKAAVTTAAAGAALSFGAPAVHAKKRYLWKMVTTWPPHFPVMGEAADMLAKWVETMSDGRLKIQVYGGGELVPPLQTFDAVSGGMVEMGHGAAYYWAGKSPATQFFAAVPFGMNAQQMNAWIYAGDGQKLWEEVYAPFNLKPMPAGNTGVQMGGWFNKEINSISDFKGLKMRIPGLGGKVLAKAGGTAVLSAGGEIYTNLERGVIDATEWVGPYHDYLMGFYKVAKYYYYPGWHEPGTVLEMFVNKKAFESLPKDLQEIIITAAYRSNLWMLSTFEAKNNFYLNKLINEHGVKLKQFPQPVLKQLKKYSEEVLAEIVEKDPLSKKVYENFLAFKKNVVAWANISEIAYAKTLNL</sequence>
<evidence type="ECO:0000256" key="2">
    <source>
        <dbReference type="PIRSR" id="PIRSR039026-1"/>
    </source>
</evidence>
<protein>
    <submittedName>
        <fullName evidence="4">TRAP transporter substrate-binding protein</fullName>
    </submittedName>
</protein>
<keyword evidence="5" id="KW-1185">Reference proteome</keyword>
<dbReference type="PROSITE" id="PS51318">
    <property type="entry name" value="TAT"/>
    <property type="match status" value="1"/>
</dbReference>
<dbReference type="NCBIfam" id="NF037995">
    <property type="entry name" value="TRAP_S1"/>
    <property type="match status" value="1"/>
</dbReference>
<dbReference type="PANTHER" id="PTHR33376">
    <property type="match status" value="1"/>
</dbReference>
<dbReference type="InterPro" id="IPR018389">
    <property type="entry name" value="DctP_fam"/>
</dbReference>
<dbReference type="Gene3D" id="3.40.190.170">
    <property type="entry name" value="Bacterial extracellular solute-binding protein, family 7"/>
    <property type="match status" value="1"/>
</dbReference>
<feature type="binding site" evidence="2">
    <location>
        <position position="179"/>
    </location>
    <ligand>
        <name>substrate</name>
    </ligand>
</feature>
<dbReference type="InterPro" id="IPR006311">
    <property type="entry name" value="TAT_signal"/>
</dbReference>
<organism evidence="4 5">
    <name type="scientific">Deferribacter autotrophicus</name>
    <dbReference type="NCBI Taxonomy" id="500465"/>
    <lineage>
        <taxon>Bacteria</taxon>
        <taxon>Pseudomonadati</taxon>
        <taxon>Deferribacterota</taxon>
        <taxon>Deferribacteres</taxon>
        <taxon>Deferribacterales</taxon>
        <taxon>Deferribacteraceae</taxon>
        <taxon>Deferribacter</taxon>
    </lineage>
</organism>
<feature type="binding site" evidence="3">
    <location>
        <position position="216"/>
    </location>
    <ligand>
        <name>substrate</name>
    </ligand>
</feature>
<accession>A0A5A8F428</accession>
<reference evidence="4 5" key="1">
    <citation type="submission" date="2019-06" db="EMBL/GenBank/DDBJ databases">
        <title>Genomic insights into carbon and energy metabolism of Deferribacter autotrophicus revealed new metabolic traits in the phylum Deferribacteres.</title>
        <authorList>
            <person name="Slobodkin A.I."/>
            <person name="Slobodkina G.B."/>
            <person name="Allioux M."/>
            <person name="Alain K."/>
            <person name="Jebbar M."/>
            <person name="Shadrin V."/>
            <person name="Kublanov I.V."/>
            <person name="Toshchakov S.V."/>
            <person name="Bonch-Osmolovskaya E.A."/>
        </authorList>
    </citation>
    <scope>NUCLEOTIDE SEQUENCE [LARGE SCALE GENOMIC DNA]</scope>
    <source>
        <strain evidence="4 5">SL50</strain>
    </source>
</reference>
<keyword evidence="3" id="KW-0479">Metal-binding</keyword>
<feature type="binding site" evidence="2">
    <location>
        <position position="158"/>
    </location>
    <ligand>
        <name>substrate</name>
    </ligand>
</feature>
<dbReference type="Gene3D" id="3.40.190.10">
    <property type="entry name" value="Periplasmic binding protein-like II"/>
    <property type="match status" value="1"/>
</dbReference>
<dbReference type="NCBIfam" id="TIGR01409">
    <property type="entry name" value="TAT_signal_seq"/>
    <property type="match status" value="1"/>
</dbReference>
<dbReference type="InterPro" id="IPR026289">
    <property type="entry name" value="SBP_TakP-like"/>
</dbReference>
<evidence type="ECO:0000256" key="3">
    <source>
        <dbReference type="PIRSR" id="PIRSR039026-2"/>
    </source>
</evidence>
<feature type="binding site" evidence="3">
    <location>
        <position position="217"/>
    </location>
    <ligand>
        <name>Na(+)</name>
        <dbReference type="ChEBI" id="CHEBI:29101"/>
    </ligand>
</feature>
<comment type="caution">
    <text evidence="4">The sequence shown here is derived from an EMBL/GenBank/DDBJ whole genome shotgun (WGS) entry which is preliminary data.</text>
</comment>
<name>A0A5A8F428_9BACT</name>
<dbReference type="InterPro" id="IPR038404">
    <property type="entry name" value="TRAP_DctP_sf"/>
</dbReference>
<feature type="binding site" evidence="3">
    <location>
        <position position="242"/>
    </location>
    <ligand>
        <name>substrate</name>
    </ligand>
</feature>
<dbReference type="Pfam" id="PF03480">
    <property type="entry name" value="DctP"/>
    <property type="match status" value="1"/>
</dbReference>
<dbReference type="CDD" id="cd13604">
    <property type="entry name" value="PBP2_TRAP_ketoacid_lactate_like"/>
    <property type="match status" value="1"/>
</dbReference>
<evidence type="ECO:0000313" key="5">
    <source>
        <dbReference type="Proteomes" id="UP000322876"/>
    </source>
</evidence>